<evidence type="ECO:0000313" key="13">
    <source>
        <dbReference type="Proteomes" id="UP001140074"/>
    </source>
</evidence>
<dbReference type="CDD" id="cd00537">
    <property type="entry name" value="MTHFR"/>
    <property type="match status" value="1"/>
</dbReference>
<evidence type="ECO:0000259" key="11">
    <source>
        <dbReference type="Pfam" id="PF21895"/>
    </source>
</evidence>
<dbReference type="Pfam" id="PF21895">
    <property type="entry name" value="MTHFR_C"/>
    <property type="match status" value="1"/>
</dbReference>
<keyword evidence="6" id="KW-0521">NADP</keyword>
<organism evidence="12 13">
    <name type="scientific">Coemansia aciculifera</name>
    <dbReference type="NCBI Taxonomy" id="417176"/>
    <lineage>
        <taxon>Eukaryota</taxon>
        <taxon>Fungi</taxon>
        <taxon>Fungi incertae sedis</taxon>
        <taxon>Zoopagomycota</taxon>
        <taxon>Kickxellomycotina</taxon>
        <taxon>Kickxellomycetes</taxon>
        <taxon>Kickxellales</taxon>
        <taxon>Kickxellaceae</taxon>
        <taxon>Coemansia</taxon>
    </lineage>
</organism>
<proteinExistence type="inferred from homology"/>
<evidence type="ECO:0000256" key="5">
    <source>
        <dbReference type="ARBA" id="ARBA00022827"/>
    </source>
</evidence>
<evidence type="ECO:0000256" key="2">
    <source>
        <dbReference type="ARBA" id="ARBA00004777"/>
    </source>
</evidence>
<dbReference type="Proteomes" id="UP001140074">
    <property type="component" value="Unassembled WGS sequence"/>
</dbReference>
<evidence type="ECO:0000256" key="8">
    <source>
        <dbReference type="RuleBase" id="RU004254"/>
    </source>
</evidence>
<evidence type="ECO:0000256" key="10">
    <source>
        <dbReference type="SAM" id="Phobius"/>
    </source>
</evidence>
<dbReference type="Pfam" id="PF02219">
    <property type="entry name" value="MTHFR"/>
    <property type="match status" value="1"/>
</dbReference>
<evidence type="ECO:0000256" key="3">
    <source>
        <dbReference type="ARBA" id="ARBA00006743"/>
    </source>
</evidence>
<evidence type="ECO:0000256" key="6">
    <source>
        <dbReference type="ARBA" id="ARBA00022857"/>
    </source>
</evidence>
<dbReference type="GO" id="GO:0005829">
    <property type="term" value="C:cytosol"/>
    <property type="evidence" value="ECO:0007669"/>
    <property type="project" value="TreeGrafter"/>
</dbReference>
<keyword evidence="5" id="KW-0274">FAD</keyword>
<reference evidence="12" key="1">
    <citation type="submission" date="2022-07" db="EMBL/GenBank/DDBJ databases">
        <title>Phylogenomic reconstructions and comparative analyses of Kickxellomycotina fungi.</title>
        <authorList>
            <person name="Reynolds N.K."/>
            <person name="Stajich J.E."/>
            <person name="Barry K."/>
            <person name="Grigoriev I.V."/>
            <person name="Crous P."/>
            <person name="Smith M.E."/>
        </authorList>
    </citation>
    <scope>NUCLEOTIDE SEQUENCE</scope>
    <source>
        <strain evidence="12">RSA 476</strain>
    </source>
</reference>
<comment type="caution">
    <text evidence="12">The sequence shown here is derived from an EMBL/GenBank/DDBJ whole genome shotgun (WGS) entry which is preliminary data.</text>
</comment>
<dbReference type="GO" id="GO:0005787">
    <property type="term" value="C:signal peptidase complex"/>
    <property type="evidence" value="ECO:0007669"/>
    <property type="project" value="InterPro"/>
</dbReference>
<dbReference type="AlphaFoldDB" id="A0A9W8M6M4"/>
<dbReference type="InterPro" id="IPR029041">
    <property type="entry name" value="FAD-linked_oxidoreductase-like"/>
</dbReference>
<dbReference type="NCBIfam" id="TIGR00677">
    <property type="entry name" value="fadh2_euk"/>
    <property type="match status" value="1"/>
</dbReference>
<evidence type="ECO:0000256" key="4">
    <source>
        <dbReference type="ARBA" id="ARBA00022630"/>
    </source>
</evidence>
<protein>
    <submittedName>
        <fullName evidence="12">Methylenetetrahydrofolate reductase (NAD(P)H) met13</fullName>
        <ecNumber evidence="12">1.5.1.20</ecNumber>
    </submittedName>
</protein>
<dbReference type="InterPro" id="IPR003171">
    <property type="entry name" value="Mehydrof_redctse-like"/>
</dbReference>
<dbReference type="EC" id="1.5.1.20" evidence="12"/>
<dbReference type="PANTHER" id="PTHR45754">
    <property type="entry name" value="METHYLENETETRAHYDROFOLATE REDUCTASE"/>
    <property type="match status" value="1"/>
</dbReference>
<gene>
    <name evidence="12" type="primary">MET13</name>
    <name evidence="12" type="ORF">GGH94_003010</name>
</gene>
<accession>A0A9W8M6M4</accession>
<dbReference type="GO" id="GO:0009086">
    <property type="term" value="P:methionine biosynthetic process"/>
    <property type="evidence" value="ECO:0007669"/>
    <property type="project" value="TreeGrafter"/>
</dbReference>
<evidence type="ECO:0000313" key="12">
    <source>
        <dbReference type="EMBL" id="KAJ2864288.1"/>
    </source>
</evidence>
<dbReference type="Gene3D" id="3.20.20.220">
    <property type="match status" value="1"/>
</dbReference>
<feature type="compositionally biased region" description="Polar residues" evidence="9">
    <location>
        <begin position="653"/>
        <end position="663"/>
    </location>
</feature>
<feature type="compositionally biased region" description="Acidic residues" evidence="9">
    <location>
        <begin position="668"/>
        <end position="678"/>
    </location>
</feature>
<feature type="transmembrane region" description="Helical" evidence="10">
    <location>
        <begin position="587"/>
        <end position="608"/>
    </location>
</feature>
<feature type="transmembrane region" description="Helical" evidence="10">
    <location>
        <begin position="615"/>
        <end position="638"/>
    </location>
</feature>
<comment type="pathway">
    <text evidence="2 8">One-carbon metabolism; tetrahydrofolate interconversion.</text>
</comment>
<dbReference type="GO" id="GO:0071949">
    <property type="term" value="F:FAD binding"/>
    <property type="evidence" value="ECO:0007669"/>
    <property type="project" value="TreeGrafter"/>
</dbReference>
<name>A0A9W8M6M4_9FUNG</name>
<evidence type="ECO:0000256" key="1">
    <source>
        <dbReference type="ARBA" id="ARBA00001974"/>
    </source>
</evidence>
<keyword evidence="7 12" id="KW-0560">Oxidoreductase</keyword>
<comment type="similarity">
    <text evidence="3">Belongs to the methylenetetrahydrofolate reductase family.</text>
</comment>
<keyword evidence="13" id="KW-1185">Reference proteome</keyword>
<dbReference type="GO" id="GO:0004489">
    <property type="term" value="F:methylenetetrahydrofolate reductase [NAD(P)H] activity"/>
    <property type="evidence" value="ECO:0007669"/>
    <property type="project" value="UniProtKB-EC"/>
</dbReference>
<dbReference type="SUPFAM" id="SSF51730">
    <property type="entry name" value="FAD-linked oxidoreductase"/>
    <property type="match status" value="1"/>
</dbReference>
<feature type="region of interest" description="Disordered" evidence="9">
    <location>
        <begin position="653"/>
        <end position="678"/>
    </location>
</feature>
<sequence>MKIVDKINKALEDDRCFWSFEYFPPKTQQGVMNLYDRIERMCKLGPLFIDVTWRWGGRSSDLTLELCSNSQTVYGVEANMHMTCTNTNFGLIKDALEKAKDQGVQNVLALRGDLPDNTAEFDPSVGEFKYATDLVKYIRSTYGDYFCIAVAGYPEGCMGPEDVDRDIQYLKEKQDAGADIVVTQLFYDVDNFMAWVAKCRLAGITMPILPGIMPIQNYGGFKRMTELCRIEVPQEIWNRLEPIKDDDQAIKDYGIEVAVDMINKMKAGGVRGFHFYTINLERSTRLVLEKLNFVPAVSEVRPLPWNPSLSEKRAGENVRPIFWRNHARSYIKRTELWDEFPNGRWGDARSPAYGELVHGVQVRLPADQALRKWGTPESVDDVTSIFVRYCQGKLDSLPWSDTQLQAESTAIQNQLAQINGAGFLTINSQPSCNGAPSSDKVHGWGPSNGFVYKKAYLEFFVSPANMQALLGRLATAPTVTYYAVNKAGELFTNCAEDSPNAVTWGVFPGKEILQPTIVERVSFLAWKDEAFDFWNAWSKVYAEESLAAALLRGICSDWYLMNIVENNFQSHPEAIFELFDDFAGQRLASHLSSALVVGSAVVALLAGLATQRLSLCFYTYVCGVVLTYAVVLLPWPLYNRSPVVWLSRKAPATSNDSVSQSLKTLVEDVSDDSDGSSE</sequence>
<feature type="domain" description="MTHFR SAM-binding regulatory" evidence="11">
    <location>
        <begin position="301"/>
        <end position="581"/>
    </location>
</feature>
<comment type="cofactor">
    <cofactor evidence="1">
        <name>FAD</name>
        <dbReference type="ChEBI" id="CHEBI:57692"/>
    </cofactor>
</comment>
<dbReference type="PANTHER" id="PTHR45754:SF3">
    <property type="entry name" value="METHYLENETETRAHYDROFOLATE REDUCTASE (NADPH)"/>
    <property type="match status" value="1"/>
</dbReference>
<keyword evidence="10" id="KW-0812">Transmembrane</keyword>
<dbReference type="EMBL" id="JANBUY010000092">
    <property type="protein sequence ID" value="KAJ2864288.1"/>
    <property type="molecule type" value="Genomic_DNA"/>
</dbReference>
<dbReference type="FunFam" id="3.20.20.220:FF:000002">
    <property type="entry name" value="Methylenetetrahydrofolate reductase"/>
    <property type="match status" value="1"/>
</dbReference>
<dbReference type="InterPro" id="IPR053806">
    <property type="entry name" value="MTHFR_C"/>
</dbReference>
<evidence type="ECO:0000256" key="7">
    <source>
        <dbReference type="ARBA" id="ARBA00023002"/>
    </source>
</evidence>
<dbReference type="GO" id="GO:0035999">
    <property type="term" value="P:tetrahydrofolate interconversion"/>
    <property type="evidence" value="ECO:0007669"/>
    <property type="project" value="TreeGrafter"/>
</dbReference>
<keyword evidence="10" id="KW-0472">Membrane</keyword>
<keyword evidence="4" id="KW-0285">Flavoprotein</keyword>
<dbReference type="GO" id="GO:0006465">
    <property type="term" value="P:signal peptide processing"/>
    <property type="evidence" value="ECO:0007669"/>
    <property type="project" value="InterPro"/>
</dbReference>
<dbReference type="InterPro" id="IPR004621">
    <property type="entry name" value="Fadh2_euk"/>
</dbReference>
<evidence type="ECO:0000256" key="9">
    <source>
        <dbReference type="SAM" id="MobiDB-lite"/>
    </source>
</evidence>
<keyword evidence="10" id="KW-1133">Transmembrane helix</keyword>